<feature type="domain" description="Phosphotyrosine protein phosphatase I" evidence="5">
    <location>
        <begin position="18"/>
        <end position="167"/>
    </location>
</feature>
<dbReference type="InterPro" id="IPR036196">
    <property type="entry name" value="Ptyr_pPase_sf"/>
</dbReference>
<dbReference type="SMART" id="SM00226">
    <property type="entry name" value="LMWPc"/>
    <property type="match status" value="1"/>
</dbReference>
<evidence type="ECO:0000256" key="3">
    <source>
        <dbReference type="ARBA" id="ARBA00022912"/>
    </source>
</evidence>
<dbReference type="Proteomes" id="UP000321234">
    <property type="component" value="Unassembled WGS sequence"/>
</dbReference>
<sequence>MSAPEAGGPAAAAAEPGPSVLVVCTGNICRSPVAERVLQAALDAVTPPGAPRVRVASAGTGAVVGHPMEPEAVDVVRRAGCRAEGHVARHITADQVREASLVLTATREHRSAVVRLVPAAVRRTFTLREAGRIAAARAQDVRGADPAARLASLADVLVRSRGALASREADQDDVVDPFRTDAATWELAEAQLLPALHAVAGALTPAAEPGAPTG</sequence>
<dbReference type="PANTHER" id="PTHR11717:SF31">
    <property type="entry name" value="LOW MOLECULAR WEIGHT PROTEIN-TYROSINE-PHOSPHATASE ETP-RELATED"/>
    <property type="match status" value="1"/>
</dbReference>
<dbReference type="EMBL" id="VKAC01000005">
    <property type="protein sequence ID" value="TXR56391.1"/>
    <property type="molecule type" value="Genomic_DNA"/>
</dbReference>
<dbReference type="Gene3D" id="3.40.50.2300">
    <property type="match status" value="1"/>
</dbReference>
<dbReference type="InterPro" id="IPR050438">
    <property type="entry name" value="LMW_PTPase"/>
</dbReference>
<feature type="active site" evidence="4">
    <location>
        <position position="30"/>
    </location>
</feature>
<evidence type="ECO:0000256" key="1">
    <source>
        <dbReference type="ARBA" id="ARBA00011063"/>
    </source>
</evidence>
<comment type="similarity">
    <text evidence="1">Belongs to the low molecular weight phosphotyrosine protein phosphatase family.</text>
</comment>
<keyword evidence="2" id="KW-0378">Hydrolase</keyword>
<dbReference type="PANTHER" id="PTHR11717">
    <property type="entry name" value="LOW MOLECULAR WEIGHT PROTEIN TYROSINE PHOSPHATASE"/>
    <property type="match status" value="1"/>
</dbReference>
<dbReference type="AlphaFoldDB" id="A0A5C8ZGV0"/>
<keyword evidence="7" id="KW-1185">Reference proteome</keyword>
<dbReference type="PRINTS" id="PR00719">
    <property type="entry name" value="LMWPTPASE"/>
</dbReference>
<evidence type="ECO:0000256" key="2">
    <source>
        <dbReference type="ARBA" id="ARBA00022801"/>
    </source>
</evidence>
<gene>
    <name evidence="6" type="ORF">FMM08_09835</name>
</gene>
<organism evidence="6 7">
    <name type="scientific">Quadrisphaera setariae</name>
    <dbReference type="NCBI Taxonomy" id="2593304"/>
    <lineage>
        <taxon>Bacteria</taxon>
        <taxon>Bacillati</taxon>
        <taxon>Actinomycetota</taxon>
        <taxon>Actinomycetes</taxon>
        <taxon>Kineosporiales</taxon>
        <taxon>Kineosporiaceae</taxon>
        <taxon>Quadrisphaera</taxon>
    </lineage>
</organism>
<dbReference type="InterPro" id="IPR023485">
    <property type="entry name" value="Ptyr_pPase"/>
</dbReference>
<dbReference type="OrthoDB" id="9784339at2"/>
<evidence type="ECO:0000313" key="6">
    <source>
        <dbReference type="EMBL" id="TXR56391.1"/>
    </source>
</evidence>
<evidence type="ECO:0000256" key="4">
    <source>
        <dbReference type="PIRSR" id="PIRSR617867-1"/>
    </source>
</evidence>
<keyword evidence="3" id="KW-0904">Protein phosphatase</keyword>
<feature type="active site" description="Nucleophile" evidence="4">
    <location>
        <position position="24"/>
    </location>
</feature>
<reference evidence="6 7" key="1">
    <citation type="submission" date="2019-07" db="EMBL/GenBank/DDBJ databases">
        <title>Quadrisphaera sp. strain DD2A genome sequencing and assembly.</title>
        <authorList>
            <person name="Kim I."/>
        </authorList>
    </citation>
    <scope>NUCLEOTIDE SEQUENCE [LARGE SCALE GENOMIC DNA]</scope>
    <source>
        <strain evidence="6 7">DD2A</strain>
    </source>
</reference>
<name>A0A5C8ZGV0_9ACTN</name>
<accession>A0A5C8ZGV0</accession>
<dbReference type="GO" id="GO:0004725">
    <property type="term" value="F:protein tyrosine phosphatase activity"/>
    <property type="evidence" value="ECO:0007669"/>
    <property type="project" value="InterPro"/>
</dbReference>
<evidence type="ECO:0000259" key="5">
    <source>
        <dbReference type="SMART" id="SM00226"/>
    </source>
</evidence>
<protein>
    <submittedName>
        <fullName evidence="6">Low molecular weight phosphatase family protein</fullName>
    </submittedName>
</protein>
<dbReference type="SUPFAM" id="SSF52788">
    <property type="entry name" value="Phosphotyrosine protein phosphatases I"/>
    <property type="match status" value="1"/>
</dbReference>
<dbReference type="Pfam" id="PF01451">
    <property type="entry name" value="LMWPc"/>
    <property type="match status" value="1"/>
</dbReference>
<dbReference type="RefSeq" id="WP_147926184.1">
    <property type="nucleotide sequence ID" value="NZ_VKAC01000005.1"/>
</dbReference>
<evidence type="ECO:0000313" key="7">
    <source>
        <dbReference type="Proteomes" id="UP000321234"/>
    </source>
</evidence>
<comment type="caution">
    <text evidence="6">The sequence shown here is derived from an EMBL/GenBank/DDBJ whole genome shotgun (WGS) entry which is preliminary data.</text>
</comment>
<dbReference type="InterPro" id="IPR017867">
    <property type="entry name" value="Tyr_phospatase_low_mol_wt"/>
</dbReference>
<proteinExistence type="inferred from homology"/>